<keyword evidence="1" id="KW-0808">Transferase</keyword>
<comment type="caution">
    <text evidence="1">The sequence shown here is derived from an EMBL/GenBank/DDBJ whole genome shotgun (WGS) entry which is preliminary data.</text>
</comment>
<dbReference type="GO" id="GO:0016301">
    <property type="term" value="F:kinase activity"/>
    <property type="evidence" value="ECO:0007669"/>
    <property type="project" value="UniProtKB-KW"/>
</dbReference>
<dbReference type="Proteomes" id="UP000325315">
    <property type="component" value="Unassembled WGS sequence"/>
</dbReference>
<dbReference type="PANTHER" id="PTHR46148">
    <property type="entry name" value="CHROMO DOMAIN-CONTAINING PROTEIN"/>
    <property type="match status" value="1"/>
</dbReference>
<dbReference type="AlphaFoldDB" id="A0A5B6VWB5"/>
<keyword evidence="2" id="KW-1185">Reference proteome</keyword>
<name>A0A5B6VWB5_9ROSI</name>
<keyword evidence="1" id="KW-0675">Receptor</keyword>
<dbReference type="OrthoDB" id="1723102at2759"/>
<protein>
    <submittedName>
        <fullName evidence="1">Receptor-like protein kinase</fullName>
    </submittedName>
</protein>
<reference evidence="1" key="1">
    <citation type="submission" date="2019-08" db="EMBL/GenBank/DDBJ databases">
        <authorList>
            <person name="Liu F."/>
        </authorList>
    </citation>
    <scope>NUCLEOTIDE SEQUENCE [LARGE SCALE GENOMIC DNA]</scope>
    <source>
        <strain evidence="1">PA1801</strain>
        <tissue evidence="1">Leaf</tissue>
    </source>
</reference>
<sequence length="64" mass="7502">MSYNKESIKILAREVKELRNKSIALVKVLWQCHEVEEATWEPEEAMTKQYPNPFSSKIFGDENS</sequence>
<evidence type="ECO:0000313" key="2">
    <source>
        <dbReference type="Proteomes" id="UP000325315"/>
    </source>
</evidence>
<gene>
    <name evidence="1" type="ORF">EPI10_023762</name>
</gene>
<dbReference type="EMBL" id="SMMG02000005">
    <property type="protein sequence ID" value="KAA3473383.1"/>
    <property type="molecule type" value="Genomic_DNA"/>
</dbReference>
<dbReference type="PANTHER" id="PTHR46148:SF44">
    <property type="entry name" value="GAG-POL POLYPROTEIN"/>
    <property type="match status" value="1"/>
</dbReference>
<evidence type="ECO:0000313" key="1">
    <source>
        <dbReference type="EMBL" id="KAA3473383.1"/>
    </source>
</evidence>
<accession>A0A5B6VWB5</accession>
<keyword evidence="1" id="KW-0418">Kinase</keyword>
<proteinExistence type="predicted"/>
<organism evidence="1 2">
    <name type="scientific">Gossypium australe</name>
    <dbReference type="NCBI Taxonomy" id="47621"/>
    <lineage>
        <taxon>Eukaryota</taxon>
        <taxon>Viridiplantae</taxon>
        <taxon>Streptophyta</taxon>
        <taxon>Embryophyta</taxon>
        <taxon>Tracheophyta</taxon>
        <taxon>Spermatophyta</taxon>
        <taxon>Magnoliopsida</taxon>
        <taxon>eudicotyledons</taxon>
        <taxon>Gunneridae</taxon>
        <taxon>Pentapetalae</taxon>
        <taxon>rosids</taxon>
        <taxon>malvids</taxon>
        <taxon>Malvales</taxon>
        <taxon>Malvaceae</taxon>
        <taxon>Malvoideae</taxon>
        <taxon>Gossypium</taxon>
    </lineage>
</organism>